<feature type="transmembrane region" description="Helical" evidence="1">
    <location>
        <begin position="799"/>
        <end position="822"/>
    </location>
</feature>
<protein>
    <recommendedName>
        <fullName evidence="2">Toxin VasX N-terminal region domain-containing protein</fullName>
    </recommendedName>
</protein>
<dbReference type="InterPro" id="IPR048126">
    <property type="entry name" value="Toxin_VasX"/>
</dbReference>
<name>A0A7S6UL12_9GAMM</name>
<evidence type="ECO:0000313" key="4">
    <source>
        <dbReference type="Proteomes" id="UP000593932"/>
    </source>
</evidence>
<evidence type="ECO:0000259" key="2">
    <source>
        <dbReference type="Pfam" id="PF20249"/>
    </source>
</evidence>
<accession>A0A7S6UL12</accession>
<dbReference type="InterPro" id="IPR046864">
    <property type="entry name" value="VasX_N"/>
</dbReference>
<dbReference type="NCBIfam" id="NF041559">
    <property type="entry name" value="BTH_I2691_fam"/>
    <property type="match status" value="1"/>
</dbReference>
<evidence type="ECO:0000256" key="1">
    <source>
        <dbReference type="SAM" id="Phobius"/>
    </source>
</evidence>
<gene>
    <name evidence="3" type="ORF">INQ42_01320</name>
</gene>
<evidence type="ECO:0000313" key="3">
    <source>
        <dbReference type="EMBL" id="QOW22283.1"/>
    </source>
</evidence>
<sequence length="947" mass="104279">MTEPSASCPFCEKKGLPILPLRAAIARTDYEDVRSTWKALDLPANMSAGITDIALPAQSAKYTGRLLRPGYLYVFNEARGEWKAYLVTGLGYLYEFDITDTTPPDADKIEFSCFRTGEEFVARCITIPDAQQAGKVWLGFSDTAWTPLVLDRHRKQVYREKHMRVVDIKQWLAGSTSQPHTAPFNQLPKIVNEFAIAGTERGEEEKQPEYSVVMDSETGEPEIDPETGQPMLAITLETVKITSFPPLNFSPHRFEACKHEAPGLMDWAAAAAQPHEPMLVAVDDPVGITMEIAALMGNRLQDFLGQEDLERPLAISALVDSLEEAIRNQAELDEIHTRQQKAVSDLYYWKKIPVMSMDGIRDPVRDRMQTEHLERMSDPVYRKQWEAKIETAKQSAADALTQSDLDDIADKAWKKYRNQLRSGEPDAWRKRVYQPRLEKFDREQMVPLAKAHCAWLTSDATTGSFICNHDDTDAESGAGYVQALLLCIQDTQQNQICFDTYQDWLTANTADPRNLLQRALLYNQQEVIEALDKAVPGKGLPKGELPDVQWKTLIALYGKSLKHLDAGGQNIVAQLLTAVGGPVIRVLNGMIDNTVGRLVIALGIIGEAPITMVTHVGTVDEALDVMVRLMKEINPEALENVDIELLKRRLEIQSRGRRQTIQTRGESGRFGASKVALRVDRFAVTQIKAGLTPAQAAAEAAGAALRMNEWPKNDMARFRAMFGTNSRLAVIGLVLQIVGANSMATKLDTSMSHKRSENNWRFRSSVAAIVGGVGNLIHDGVVAGGKAGNIRLAKAASTYWVKVLGVVSRGIGVVAAGIVAVIDARSAWREYQRGNAGMVWLYALSAATGLGAALLFGGAFGALIFGVSATGVGLILVVIGIAIALLVEFFKTDELQDWLERCLFGALDAGRRYQDLNEEMKQFGLAMKALGFKSDDETAPATAVPEH</sequence>
<dbReference type="Pfam" id="PF20249">
    <property type="entry name" value="VasX_N"/>
    <property type="match status" value="1"/>
</dbReference>
<dbReference type="Proteomes" id="UP000593932">
    <property type="component" value="Chromosome"/>
</dbReference>
<dbReference type="CDD" id="cd20707">
    <property type="entry name" value="MIX_III"/>
    <property type="match status" value="1"/>
</dbReference>
<dbReference type="RefSeq" id="WP_194034822.1">
    <property type="nucleotide sequence ID" value="NZ_CP063657.1"/>
</dbReference>
<keyword evidence="4" id="KW-1185">Reference proteome</keyword>
<reference evidence="3 4" key="1">
    <citation type="submission" date="2020-10" db="EMBL/GenBank/DDBJ databases">
        <title>complete genome sequencing of Lysobacter sp. H23M41.</title>
        <authorList>
            <person name="Bae J.-W."/>
            <person name="Lee S.-Y."/>
        </authorList>
    </citation>
    <scope>NUCLEOTIDE SEQUENCE [LARGE SCALE GENOMIC DNA]</scope>
    <source>
        <strain evidence="3 4">H23M41</strain>
    </source>
</reference>
<feature type="transmembrane region" description="Helical" evidence="1">
    <location>
        <begin position="834"/>
        <end position="856"/>
    </location>
</feature>
<proteinExistence type="predicted"/>
<keyword evidence="1" id="KW-0812">Transmembrane</keyword>
<feature type="transmembrane region" description="Helical" evidence="1">
    <location>
        <begin position="862"/>
        <end position="887"/>
    </location>
</feature>
<organism evidence="3 4">
    <name type="scientific">Novilysobacter avium</name>
    <dbReference type="NCBI Taxonomy" id="2781023"/>
    <lineage>
        <taxon>Bacteria</taxon>
        <taxon>Pseudomonadati</taxon>
        <taxon>Pseudomonadota</taxon>
        <taxon>Gammaproteobacteria</taxon>
        <taxon>Lysobacterales</taxon>
        <taxon>Lysobacteraceae</taxon>
        <taxon>Novilysobacter</taxon>
    </lineage>
</organism>
<keyword evidence="1" id="KW-0472">Membrane</keyword>
<feature type="domain" description="Toxin VasX N-terminal region" evidence="2">
    <location>
        <begin position="8"/>
        <end position="172"/>
    </location>
</feature>
<keyword evidence="1" id="KW-1133">Transmembrane helix</keyword>
<dbReference type="EMBL" id="CP063657">
    <property type="protein sequence ID" value="QOW22283.1"/>
    <property type="molecule type" value="Genomic_DNA"/>
</dbReference>